<protein>
    <submittedName>
        <fullName evidence="3">Uncharacterized protein</fullName>
    </submittedName>
</protein>
<gene>
    <name evidence="3" type="ORF">EAG_01981</name>
</gene>
<sequence>MTLSDTNHTPETVSNCHLPRIDSIVPSDNSNLNLFKNKDPSNGRLTIENCPVNQNHQPDNSPKTPFKEVFTLPVEYLPKKKRCRIEKTGKSKLPSVGTSDEWYTLQLKKESLKKQQEEKKQKKKRLQEEKNALMEQLKLSFNIKYQSNNHRTISVTQGVQQQPPFSTTISRTNSANISPSTTPTGPSNNLYRFVHAFSNIRETPHIRSLNLLSLITPRTCLRELFVPAIPQCMTRNLIFRNHPLLLHPHSPVPDPHLLSPPPLPPPVYSDINLSDRIVSEILSSTYPLYSHPILPGQFTLGSDPIHIPTLKAFLRTAPSDILIPCFTPFTRYPIAIPVEFFRERYPPDSDQPHPVSHTPTHTHTITLNTHAPTHTITLDAPTHIQTITLNIVLEP</sequence>
<evidence type="ECO:0000313" key="4">
    <source>
        <dbReference type="Proteomes" id="UP000000311"/>
    </source>
</evidence>
<keyword evidence="4" id="KW-1185">Reference proteome</keyword>
<keyword evidence="1" id="KW-0175">Coiled coil</keyword>
<dbReference type="EMBL" id="GL438618">
    <property type="protein sequence ID" value="EFN68700.1"/>
    <property type="molecule type" value="Genomic_DNA"/>
</dbReference>
<evidence type="ECO:0000256" key="1">
    <source>
        <dbReference type="SAM" id="Coils"/>
    </source>
</evidence>
<dbReference type="AlphaFoldDB" id="E2ACY8"/>
<reference evidence="3 4" key="1">
    <citation type="journal article" date="2010" name="Science">
        <title>Genomic comparison of the ants Camponotus floridanus and Harpegnathos saltator.</title>
        <authorList>
            <person name="Bonasio R."/>
            <person name="Zhang G."/>
            <person name="Ye C."/>
            <person name="Mutti N.S."/>
            <person name="Fang X."/>
            <person name="Qin N."/>
            <person name="Donahue G."/>
            <person name="Yang P."/>
            <person name="Li Q."/>
            <person name="Li C."/>
            <person name="Zhang P."/>
            <person name="Huang Z."/>
            <person name="Berger S.L."/>
            <person name="Reinberg D."/>
            <person name="Wang J."/>
            <person name="Liebig J."/>
        </authorList>
    </citation>
    <scope>NUCLEOTIDE SEQUENCE [LARGE SCALE GENOMIC DNA]</scope>
    <source>
        <strain evidence="4">C129</strain>
    </source>
</reference>
<dbReference type="Proteomes" id="UP000000311">
    <property type="component" value="Unassembled WGS sequence"/>
</dbReference>
<name>E2ACY8_CAMFO</name>
<feature type="coiled-coil region" evidence="1">
    <location>
        <begin position="105"/>
        <end position="139"/>
    </location>
</feature>
<evidence type="ECO:0000313" key="3">
    <source>
        <dbReference type="EMBL" id="EFN68700.1"/>
    </source>
</evidence>
<accession>E2ACY8</accession>
<proteinExistence type="predicted"/>
<evidence type="ECO:0000256" key="2">
    <source>
        <dbReference type="SAM" id="MobiDB-lite"/>
    </source>
</evidence>
<organism evidence="4">
    <name type="scientific">Camponotus floridanus</name>
    <name type="common">Florida carpenter ant</name>
    <dbReference type="NCBI Taxonomy" id="104421"/>
    <lineage>
        <taxon>Eukaryota</taxon>
        <taxon>Metazoa</taxon>
        <taxon>Ecdysozoa</taxon>
        <taxon>Arthropoda</taxon>
        <taxon>Hexapoda</taxon>
        <taxon>Insecta</taxon>
        <taxon>Pterygota</taxon>
        <taxon>Neoptera</taxon>
        <taxon>Endopterygota</taxon>
        <taxon>Hymenoptera</taxon>
        <taxon>Apocrita</taxon>
        <taxon>Aculeata</taxon>
        <taxon>Formicoidea</taxon>
        <taxon>Formicidae</taxon>
        <taxon>Formicinae</taxon>
        <taxon>Camponotus</taxon>
    </lineage>
</organism>
<dbReference type="InParanoid" id="E2ACY8"/>
<feature type="region of interest" description="Disordered" evidence="2">
    <location>
        <begin position="157"/>
        <end position="183"/>
    </location>
</feature>